<feature type="signal peptide" evidence="2">
    <location>
        <begin position="1"/>
        <end position="22"/>
    </location>
</feature>
<dbReference type="OrthoDB" id="337038at2759"/>
<dbReference type="SMART" id="SM00198">
    <property type="entry name" value="SCP"/>
    <property type="match status" value="1"/>
</dbReference>
<organism evidence="4 5">
    <name type="scientific">Panaeolus cyanescens</name>
    <dbReference type="NCBI Taxonomy" id="181874"/>
    <lineage>
        <taxon>Eukaryota</taxon>
        <taxon>Fungi</taxon>
        <taxon>Dikarya</taxon>
        <taxon>Basidiomycota</taxon>
        <taxon>Agaricomycotina</taxon>
        <taxon>Agaricomycetes</taxon>
        <taxon>Agaricomycetidae</taxon>
        <taxon>Agaricales</taxon>
        <taxon>Agaricineae</taxon>
        <taxon>Galeropsidaceae</taxon>
        <taxon>Panaeolus</taxon>
    </lineage>
</organism>
<comment type="caution">
    <text evidence="4">The sequence shown here is derived from an EMBL/GenBank/DDBJ whole genome shotgun (WGS) entry which is preliminary data.</text>
</comment>
<dbReference type="PANTHER" id="PTHR10334">
    <property type="entry name" value="CYSTEINE-RICH SECRETORY PROTEIN-RELATED"/>
    <property type="match status" value="1"/>
</dbReference>
<evidence type="ECO:0000259" key="3">
    <source>
        <dbReference type="SMART" id="SM00198"/>
    </source>
</evidence>
<dbReference type="STRING" id="181874.A0A409WD11"/>
<feature type="compositionally biased region" description="Low complexity" evidence="1">
    <location>
        <begin position="184"/>
        <end position="237"/>
    </location>
</feature>
<sequence>MPKLHSFISLALALSSLPNSFAGPACAKRHYQAADCVETCKSRWGWSGAIMGTDPWGSVIKNVDPAKALEDAIKEACGTTVPVASSSPTFTLSSVIQQPTSMVISQTESVTSVVVVPTSSIATTSSSSTIVNSTSVAASSTSSIVVPSSTSTSITSSSVVPTAPSFFAPVQGFVNSITSSSSQRTARPITTTTRRANPTTTTTRRANPTTTSRAESVANTANSNANNTPASSGGSTSSADIQAYLSAHNTIRAQHGAAPLTWSNDLADKAQQWANGCQFEHSGGSLGPLGENLAAGTGSSYGIAAAVKSWTDEVSDYNPNNPQPSHFTQVVWKATTQVGCAVQSCNGIFDAKFGPAKYFVCEYSPQGNIIGRFGDNVQV</sequence>
<dbReference type="InterPro" id="IPR035940">
    <property type="entry name" value="CAP_sf"/>
</dbReference>
<accession>A0A409WD11</accession>
<dbReference type="InterPro" id="IPR014044">
    <property type="entry name" value="CAP_dom"/>
</dbReference>
<dbReference type="SUPFAM" id="SSF55797">
    <property type="entry name" value="PR-1-like"/>
    <property type="match status" value="1"/>
</dbReference>
<evidence type="ECO:0000256" key="1">
    <source>
        <dbReference type="SAM" id="MobiDB-lite"/>
    </source>
</evidence>
<reference evidence="4 5" key="1">
    <citation type="journal article" date="2018" name="Evol. Lett.">
        <title>Horizontal gene cluster transfer increased hallucinogenic mushroom diversity.</title>
        <authorList>
            <person name="Reynolds H.T."/>
            <person name="Vijayakumar V."/>
            <person name="Gluck-Thaler E."/>
            <person name="Korotkin H.B."/>
            <person name="Matheny P.B."/>
            <person name="Slot J.C."/>
        </authorList>
    </citation>
    <scope>NUCLEOTIDE SEQUENCE [LARGE SCALE GENOMIC DNA]</scope>
    <source>
        <strain evidence="4 5">2629</strain>
    </source>
</reference>
<dbReference type="Gene3D" id="3.40.33.10">
    <property type="entry name" value="CAP"/>
    <property type="match status" value="1"/>
</dbReference>
<evidence type="ECO:0000313" key="5">
    <source>
        <dbReference type="Proteomes" id="UP000284842"/>
    </source>
</evidence>
<name>A0A409WD11_9AGAR</name>
<keyword evidence="5" id="KW-1185">Reference proteome</keyword>
<feature type="region of interest" description="Disordered" evidence="1">
    <location>
        <begin position="177"/>
        <end position="237"/>
    </location>
</feature>
<dbReference type="EMBL" id="NHTK01005575">
    <property type="protein sequence ID" value="PPQ76412.1"/>
    <property type="molecule type" value="Genomic_DNA"/>
</dbReference>
<feature type="domain" description="SCP" evidence="3">
    <location>
        <begin position="239"/>
        <end position="371"/>
    </location>
</feature>
<dbReference type="AlphaFoldDB" id="A0A409WD11"/>
<dbReference type="InterPro" id="IPR001283">
    <property type="entry name" value="CRISP-related"/>
</dbReference>
<evidence type="ECO:0000313" key="4">
    <source>
        <dbReference type="EMBL" id="PPQ76412.1"/>
    </source>
</evidence>
<dbReference type="PRINTS" id="PR00837">
    <property type="entry name" value="V5TPXLIKE"/>
</dbReference>
<proteinExistence type="predicted"/>
<protein>
    <recommendedName>
        <fullName evidence="3">SCP domain-containing protein</fullName>
    </recommendedName>
</protein>
<feature type="chain" id="PRO_5019419856" description="SCP domain-containing protein" evidence="2">
    <location>
        <begin position="23"/>
        <end position="379"/>
    </location>
</feature>
<keyword evidence="2" id="KW-0732">Signal</keyword>
<dbReference type="InParanoid" id="A0A409WD11"/>
<dbReference type="Pfam" id="PF00188">
    <property type="entry name" value="CAP"/>
    <property type="match status" value="1"/>
</dbReference>
<dbReference type="Proteomes" id="UP000284842">
    <property type="component" value="Unassembled WGS sequence"/>
</dbReference>
<evidence type="ECO:0000256" key="2">
    <source>
        <dbReference type="SAM" id="SignalP"/>
    </source>
</evidence>
<gene>
    <name evidence="4" type="ORF">CVT24_012629</name>
</gene>